<dbReference type="EMBL" id="JARVCO010000010">
    <property type="protein sequence ID" value="MDZ8118541.1"/>
    <property type="molecule type" value="Genomic_DNA"/>
</dbReference>
<sequence length="73" mass="8259">MSNKYHVVKNGDQWGVKREGASRCSSLAGTQSEAIDQARGFAKPQKGQVFVHRPDGRIREERTYRKDPYPPKG</sequence>
<dbReference type="Proteomes" id="UP001290861">
    <property type="component" value="Unassembled WGS sequence"/>
</dbReference>
<gene>
    <name evidence="2" type="ORF">P9H32_07860</name>
</gene>
<reference evidence="2 3" key="1">
    <citation type="journal article" date="2024" name="Appl. Environ. Microbiol.">
        <title>Pontiella agarivorans sp. nov., a novel marine anaerobic bacterium capable of degrading macroalgal polysaccharides and fixing nitrogen.</title>
        <authorList>
            <person name="Liu N."/>
            <person name="Kivenson V."/>
            <person name="Peng X."/>
            <person name="Cui Z."/>
            <person name="Lankiewicz T.S."/>
            <person name="Gosselin K.M."/>
            <person name="English C.J."/>
            <person name="Blair E.M."/>
            <person name="O'Malley M.A."/>
            <person name="Valentine D.L."/>
        </authorList>
    </citation>
    <scope>NUCLEOTIDE SEQUENCE [LARGE SCALE GENOMIC DNA]</scope>
    <source>
        <strain evidence="2 3">NLcol2</strain>
    </source>
</reference>
<dbReference type="InterPro" id="IPR018691">
    <property type="entry name" value="DUF2188"/>
</dbReference>
<organism evidence="2 3">
    <name type="scientific">Pontiella agarivorans</name>
    <dbReference type="NCBI Taxonomy" id="3038953"/>
    <lineage>
        <taxon>Bacteria</taxon>
        <taxon>Pseudomonadati</taxon>
        <taxon>Kiritimatiellota</taxon>
        <taxon>Kiritimatiellia</taxon>
        <taxon>Kiritimatiellales</taxon>
        <taxon>Pontiellaceae</taxon>
        <taxon>Pontiella</taxon>
    </lineage>
</organism>
<evidence type="ECO:0000313" key="3">
    <source>
        <dbReference type="Proteomes" id="UP001290861"/>
    </source>
</evidence>
<dbReference type="Pfam" id="PF09954">
    <property type="entry name" value="DUF2188"/>
    <property type="match status" value="1"/>
</dbReference>
<keyword evidence="3" id="KW-1185">Reference proteome</keyword>
<evidence type="ECO:0000256" key="1">
    <source>
        <dbReference type="SAM" id="MobiDB-lite"/>
    </source>
</evidence>
<comment type="caution">
    <text evidence="2">The sequence shown here is derived from an EMBL/GenBank/DDBJ whole genome shotgun (WGS) entry which is preliminary data.</text>
</comment>
<name>A0ABU5MX49_9BACT</name>
<feature type="compositionally biased region" description="Basic and acidic residues" evidence="1">
    <location>
        <begin position="52"/>
        <end position="73"/>
    </location>
</feature>
<proteinExistence type="predicted"/>
<accession>A0ABU5MX49</accession>
<protein>
    <submittedName>
        <fullName evidence="2">DUF2188 domain-containing protein</fullName>
    </submittedName>
</protein>
<feature type="region of interest" description="Disordered" evidence="1">
    <location>
        <begin position="43"/>
        <end position="73"/>
    </location>
</feature>
<evidence type="ECO:0000313" key="2">
    <source>
        <dbReference type="EMBL" id="MDZ8118541.1"/>
    </source>
</evidence>
<dbReference type="RefSeq" id="WP_322608340.1">
    <property type="nucleotide sequence ID" value="NZ_JARVCO010000010.1"/>
</dbReference>